<proteinExistence type="predicted"/>
<accession>A0A9Q8LAM8</accession>
<protein>
    <submittedName>
        <fullName evidence="2">Uncharacterized protein</fullName>
    </submittedName>
</protein>
<reference evidence="2" key="2">
    <citation type="journal article" date="2022" name="Microb. Genom.">
        <title>A chromosome-scale genome assembly of the tomato pathogen Cladosporium fulvum reveals a compartmentalized genome architecture and the presence of a dispensable chromosome.</title>
        <authorList>
            <person name="Zaccaron A.Z."/>
            <person name="Chen L.H."/>
            <person name="Samaras A."/>
            <person name="Stergiopoulos I."/>
        </authorList>
    </citation>
    <scope>NUCLEOTIDE SEQUENCE</scope>
    <source>
        <strain evidence="2">Race5_Kim</strain>
    </source>
</reference>
<evidence type="ECO:0000313" key="3">
    <source>
        <dbReference type="Proteomes" id="UP000756132"/>
    </source>
</evidence>
<sequence length="295" mass="33361">MMPNNKRPANDTPFGGRESPSSGQAGDRERAKRHETLKRVKSVVAGMGLNGVKDDRHDTFQAPTAPRHHVRAGQPRIQRSPPRRPDRWVPPQASLGGRLGEQVDRQFADLENKLAEANGYTRWLETELRARDRTIRDLLETDHGDELKKEQHVTTDLRAEIAKKNEELSVKNKALLEKDTKFEAKQKQLNALMMTKENEVDQKLKALAQVREMTKEVKKNGAMARLASGLVESNTRGEWKRSGEMMEDLVAAVKDQEPPKPQAASNSIDLTGEDEQGPYRVSLESSITNRFRRDD</sequence>
<gene>
    <name evidence="2" type="ORF">CLAFUR5_02941</name>
</gene>
<name>A0A9Q8LAM8_PASFU</name>
<evidence type="ECO:0000313" key="2">
    <source>
        <dbReference type="EMBL" id="UJO13764.1"/>
    </source>
</evidence>
<organism evidence="2 3">
    <name type="scientific">Passalora fulva</name>
    <name type="common">Tomato leaf mold</name>
    <name type="synonym">Cladosporium fulvum</name>
    <dbReference type="NCBI Taxonomy" id="5499"/>
    <lineage>
        <taxon>Eukaryota</taxon>
        <taxon>Fungi</taxon>
        <taxon>Dikarya</taxon>
        <taxon>Ascomycota</taxon>
        <taxon>Pezizomycotina</taxon>
        <taxon>Dothideomycetes</taxon>
        <taxon>Dothideomycetidae</taxon>
        <taxon>Mycosphaerellales</taxon>
        <taxon>Mycosphaerellaceae</taxon>
        <taxon>Fulvia</taxon>
    </lineage>
</organism>
<dbReference type="KEGG" id="ffu:CLAFUR5_02941"/>
<feature type="compositionally biased region" description="Basic and acidic residues" evidence="1">
    <location>
        <begin position="26"/>
        <end position="38"/>
    </location>
</feature>
<reference evidence="2" key="1">
    <citation type="submission" date="2021-12" db="EMBL/GenBank/DDBJ databases">
        <authorList>
            <person name="Zaccaron A."/>
            <person name="Stergiopoulos I."/>
        </authorList>
    </citation>
    <scope>NUCLEOTIDE SEQUENCE</scope>
    <source>
        <strain evidence="2">Race5_Kim</strain>
    </source>
</reference>
<dbReference type="OrthoDB" id="10451044at2759"/>
<feature type="region of interest" description="Disordered" evidence="1">
    <location>
        <begin position="253"/>
        <end position="295"/>
    </location>
</feature>
<dbReference type="Proteomes" id="UP000756132">
    <property type="component" value="Chromosome 2"/>
</dbReference>
<dbReference type="AlphaFoldDB" id="A0A9Q8LAM8"/>
<feature type="region of interest" description="Disordered" evidence="1">
    <location>
        <begin position="1"/>
        <end position="96"/>
    </location>
</feature>
<dbReference type="EMBL" id="CP090164">
    <property type="protein sequence ID" value="UJO13764.1"/>
    <property type="molecule type" value="Genomic_DNA"/>
</dbReference>
<keyword evidence="3" id="KW-1185">Reference proteome</keyword>
<evidence type="ECO:0000256" key="1">
    <source>
        <dbReference type="SAM" id="MobiDB-lite"/>
    </source>
</evidence>
<dbReference type="RefSeq" id="XP_047758130.1">
    <property type="nucleotide sequence ID" value="XM_047902089.1"/>
</dbReference>
<dbReference type="GeneID" id="71982819"/>